<accession>A0ABV6PA34</accession>
<dbReference type="PANTHER" id="PTHR33990">
    <property type="entry name" value="PROTEIN YJDN-RELATED"/>
    <property type="match status" value="1"/>
</dbReference>
<sequence length="146" mass="15540">MSTLSTYIAYDGATEEALTLYRDIFGGELNILKYGDMPPMEGMPFEPDPGAVAHAQLDLPGGTITASDAMPGEQLVVKGTVYSLLYDLDDVNIANDCIEKLVAAGGAINMPFEPAPWGGHYGQVFDKFGVMWAFNVDPKTGEATAG</sequence>
<dbReference type="EMBL" id="JBHLUB010000027">
    <property type="protein sequence ID" value="MFC0581984.1"/>
    <property type="molecule type" value="Genomic_DNA"/>
</dbReference>
<dbReference type="InterPro" id="IPR004360">
    <property type="entry name" value="Glyas_Fos-R_dOase_dom"/>
</dbReference>
<comment type="caution">
    <text evidence="2">The sequence shown here is derived from an EMBL/GenBank/DDBJ whole genome shotgun (WGS) entry which is preliminary data.</text>
</comment>
<feature type="domain" description="Glyoxalase/fosfomycin resistance/dioxygenase" evidence="1">
    <location>
        <begin position="9"/>
        <end position="134"/>
    </location>
</feature>
<proteinExistence type="predicted"/>
<dbReference type="RefSeq" id="WP_377458793.1">
    <property type="nucleotide sequence ID" value="NZ_JBHLUB010000027.1"/>
</dbReference>
<dbReference type="InterPro" id="IPR028973">
    <property type="entry name" value="PhnB-like"/>
</dbReference>
<protein>
    <submittedName>
        <fullName evidence="2">VOC family protein</fullName>
    </submittedName>
</protein>
<dbReference type="Pfam" id="PF00903">
    <property type="entry name" value="Glyoxalase"/>
    <property type="match status" value="1"/>
</dbReference>
<dbReference type="InterPro" id="IPR029068">
    <property type="entry name" value="Glyas_Bleomycin-R_OHBP_Dase"/>
</dbReference>
<dbReference type="SUPFAM" id="SSF54593">
    <property type="entry name" value="Glyoxalase/Bleomycin resistance protein/Dihydroxybiphenyl dioxygenase"/>
    <property type="match status" value="1"/>
</dbReference>
<evidence type="ECO:0000313" key="2">
    <source>
        <dbReference type="EMBL" id="MFC0581984.1"/>
    </source>
</evidence>
<name>A0ABV6PA34_9MICC</name>
<keyword evidence="3" id="KW-1185">Reference proteome</keyword>
<dbReference type="CDD" id="cd06588">
    <property type="entry name" value="PhnB_like"/>
    <property type="match status" value="1"/>
</dbReference>
<evidence type="ECO:0000313" key="3">
    <source>
        <dbReference type="Proteomes" id="UP001589862"/>
    </source>
</evidence>
<dbReference type="PANTHER" id="PTHR33990:SF1">
    <property type="entry name" value="PROTEIN YJDN"/>
    <property type="match status" value="1"/>
</dbReference>
<dbReference type="Gene3D" id="3.10.180.10">
    <property type="entry name" value="2,3-Dihydroxybiphenyl 1,2-Dioxygenase, domain 1"/>
    <property type="match status" value="1"/>
</dbReference>
<reference evidence="2 3" key="1">
    <citation type="submission" date="2024-09" db="EMBL/GenBank/DDBJ databases">
        <authorList>
            <person name="Sun Q."/>
            <person name="Mori K."/>
        </authorList>
    </citation>
    <scope>NUCLEOTIDE SEQUENCE [LARGE SCALE GENOMIC DNA]</scope>
    <source>
        <strain evidence="2 3">NCAIM B.02604</strain>
    </source>
</reference>
<organism evidence="2 3">
    <name type="scientific">Micrococcoides hystricis</name>
    <dbReference type="NCBI Taxonomy" id="1572761"/>
    <lineage>
        <taxon>Bacteria</taxon>
        <taxon>Bacillati</taxon>
        <taxon>Actinomycetota</taxon>
        <taxon>Actinomycetes</taxon>
        <taxon>Micrococcales</taxon>
        <taxon>Micrococcaceae</taxon>
        <taxon>Micrococcoides</taxon>
    </lineage>
</organism>
<evidence type="ECO:0000259" key="1">
    <source>
        <dbReference type="Pfam" id="PF00903"/>
    </source>
</evidence>
<gene>
    <name evidence="2" type="ORF">ACFFFR_06260</name>
</gene>
<dbReference type="Proteomes" id="UP001589862">
    <property type="component" value="Unassembled WGS sequence"/>
</dbReference>